<dbReference type="GO" id="GO:0005737">
    <property type="term" value="C:cytoplasm"/>
    <property type="evidence" value="ECO:0007669"/>
    <property type="project" value="UniProtKB-SubCell"/>
</dbReference>
<comment type="catalytic activity">
    <reaction evidence="5">
        <text>7-aminomethyl-7-carbaguanosine(34) in tRNA + S-adenosyl-L-methionine = epoxyqueuosine(34) in tRNA + adenine + L-methionine + 2 H(+)</text>
        <dbReference type="Rhea" id="RHEA:32155"/>
        <dbReference type="Rhea" id="RHEA-COMP:10342"/>
        <dbReference type="Rhea" id="RHEA-COMP:18582"/>
        <dbReference type="ChEBI" id="CHEBI:15378"/>
        <dbReference type="ChEBI" id="CHEBI:16708"/>
        <dbReference type="ChEBI" id="CHEBI:57844"/>
        <dbReference type="ChEBI" id="CHEBI:59789"/>
        <dbReference type="ChEBI" id="CHEBI:82833"/>
        <dbReference type="ChEBI" id="CHEBI:194443"/>
        <dbReference type="EC" id="2.4.99.17"/>
    </reaction>
</comment>
<dbReference type="AlphaFoldDB" id="A0A5P2GG20"/>
<dbReference type="InterPro" id="IPR042119">
    <property type="entry name" value="QueA_dom2"/>
</dbReference>
<proteinExistence type="inferred from homology"/>
<dbReference type="HAMAP" id="MF_00113">
    <property type="entry name" value="QueA"/>
    <property type="match status" value="1"/>
</dbReference>
<dbReference type="Proteomes" id="UP000292424">
    <property type="component" value="Chromosome"/>
</dbReference>
<comment type="subcellular location">
    <subcellularLocation>
        <location evidence="5">Cytoplasm</location>
    </subcellularLocation>
</comment>
<dbReference type="InterPro" id="IPR042118">
    <property type="entry name" value="QueA_dom1"/>
</dbReference>
<keyword evidence="4 5" id="KW-0671">Queuosine biosynthesis</keyword>
<evidence type="ECO:0000313" key="6">
    <source>
        <dbReference type="EMBL" id="QES90621.1"/>
    </source>
</evidence>
<evidence type="ECO:0000256" key="3">
    <source>
        <dbReference type="ARBA" id="ARBA00022691"/>
    </source>
</evidence>
<dbReference type="Pfam" id="PF02547">
    <property type="entry name" value="Queuosine_synth"/>
    <property type="match status" value="1"/>
</dbReference>
<reference evidence="6 7" key="1">
    <citation type="submission" date="2019-09" db="EMBL/GenBank/DDBJ databases">
        <title>Complete genome sequence of Arachidicoccus sp. B3-10 isolated from apple orchard soil.</title>
        <authorList>
            <person name="Kim H.S."/>
            <person name="Han K.-I."/>
            <person name="Suh M.K."/>
            <person name="Lee K.C."/>
            <person name="Eom M.K."/>
            <person name="Kim J.-S."/>
            <person name="Kang S.W."/>
            <person name="Sin Y."/>
            <person name="Lee J.-S."/>
        </authorList>
    </citation>
    <scope>NUCLEOTIDE SEQUENCE [LARGE SCALE GENOMIC DNA]</scope>
    <source>
        <strain evidence="6 7">B3-10</strain>
    </source>
</reference>
<dbReference type="GO" id="GO:0008616">
    <property type="term" value="P:tRNA queuosine(34) biosynthetic process"/>
    <property type="evidence" value="ECO:0007669"/>
    <property type="project" value="UniProtKB-UniRule"/>
</dbReference>
<dbReference type="InterPro" id="IPR036100">
    <property type="entry name" value="QueA_sf"/>
</dbReference>
<dbReference type="PANTHER" id="PTHR30307:SF0">
    <property type="entry name" value="S-ADENOSYLMETHIONINE:TRNA RIBOSYLTRANSFERASE-ISOMERASE"/>
    <property type="match status" value="1"/>
</dbReference>
<keyword evidence="7" id="KW-1185">Reference proteome</keyword>
<dbReference type="Gene3D" id="2.40.10.240">
    <property type="entry name" value="QueA-like"/>
    <property type="match status" value="1"/>
</dbReference>
<dbReference type="EC" id="2.4.99.17" evidence="5"/>
<protein>
    <recommendedName>
        <fullName evidence="5">S-adenosylmethionine:tRNA ribosyltransferase-isomerase</fullName>
        <ecNumber evidence="5">2.4.99.17</ecNumber>
    </recommendedName>
    <alternativeName>
        <fullName evidence="5">Queuosine biosynthesis protein QueA</fullName>
    </alternativeName>
</protein>
<dbReference type="Gene3D" id="3.40.1780.10">
    <property type="entry name" value="QueA-like"/>
    <property type="match status" value="1"/>
</dbReference>
<dbReference type="GO" id="GO:0051075">
    <property type="term" value="F:S-adenosylmethionine:tRNA ribosyltransferase-isomerase activity"/>
    <property type="evidence" value="ECO:0007669"/>
    <property type="project" value="UniProtKB-EC"/>
</dbReference>
<keyword evidence="2 5" id="KW-0808">Transferase</keyword>
<dbReference type="KEGG" id="arac:E0W69_018820"/>
<evidence type="ECO:0000256" key="4">
    <source>
        <dbReference type="ARBA" id="ARBA00022785"/>
    </source>
</evidence>
<evidence type="ECO:0000313" key="7">
    <source>
        <dbReference type="Proteomes" id="UP000292424"/>
    </source>
</evidence>
<comment type="function">
    <text evidence="5">Transfers and isomerizes the ribose moiety from AdoMet to the 7-aminomethyl group of 7-deazaguanine (preQ1-tRNA) to give epoxyqueuosine (oQ-tRNA).</text>
</comment>
<organism evidence="6 7">
    <name type="scientific">Rhizosphaericola mali</name>
    <dbReference type="NCBI Taxonomy" id="2545455"/>
    <lineage>
        <taxon>Bacteria</taxon>
        <taxon>Pseudomonadati</taxon>
        <taxon>Bacteroidota</taxon>
        <taxon>Chitinophagia</taxon>
        <taxon>Chitinophagales</taxon>
        <taxon>Chitinophagaceae</taxon>
        <taxon>Rhizosphaericola</taxon>
    </lineage>
</organism>
<keyword evidence="1 5" id="KW-0963">Cytoplasm</keyword>
<keyword evidence="3 5" id="KW-0949">S-adenosyl-L-methionine</keyword>
<evidence type="ECO:0000256" key="2">
    <source>
        <dbReference type="ARBA" id="ARBA00022679"/>
    </source>
</evidence>
<dbReference type="RefSeq" id="WP_131331607.1">
    <property type="nucleotide sequence ID" value="NZ_CP044016.1"/>
</dbReference>
<comment type="pathway">
    <text evidence="5">tRNA modification; tRNA-queuosine biosynthesis.</text>
</comment>
<evidence type="ECO:0000256" key="5">
    <source>
        <dbReference type="HAMAP-Rule" id="MF_00113"/>
    </source>
</evidence>
<dbReference type="PANTHER" id="PTHR30307">
    <property type="entry name" value="S-ADENOSYLMETHIONINE:TRNA RIBOSYLTRANSFERASE-ISOMERASE"/>
    <property type="match status" value="1"/>
</dbReference>
<dbReference type="UniPathway" id="UPA00392"/>
<evidence type="ECO:0000256" key="1">
    <source>
        <dbReference type="ARBA" id="ARBA00022490"/>
    </source>
</evidence>
<sequence>MHPQELAIADFTYDLPDSKIAKYPLAQRDASKLLIYNHGDISESQYYKLDEYLPANTLLVFNNTKVVEARILFYKETGSKIELFCLEPDDRYNDITSAMLEKKEVYWKCLIGGAKKWKSGALTHSFEFNGKNIELNATQIEKRNDYFLIHFQWNETTLSFAEILHFAGIIPLPPYLKRETEESDKDRYQTVYAKYDGSVAAPTAGLHFTTDLLENLGKKGIEHDFVTLHVGAGTFKPVKADTMGEHEMHYEAIDVKKSFIQNLLNHLDGKIIPVGTTSIRTLESLYWIGVKCHLGKLTSLHDDLTQWEPYELPQDIDAKTALSALIKWLEDQKMDRLLTRTQIIIAPGYQLRIADGLITNFHQPQSTLILLVAAIVGDKWREIYQYALTHDFRFLSYGDGSLLWK</sequence>
<comment type="similarity">
    <text evidence="5">Belongs to the QueA family.</text>
</comment>
<dbReference type="SUPFAM" id="SSF111337">
    <property type="entry name" value="QueA-like"/>
    <property type="match status" value="1"/>
</dbReference>
<keyword evidence="6" id="KW-0413">Isomerase</keyword>
<gene>
    <name evidence="5" type="primary">queA</name>
    <name evidence="6" type="ORF">E0W69_018820</name>
</gene>
<dbReference type="InterPro" id="IPR003699">
    <property type="entry name" value="QueA"/>
</dbReference>
<comment type="subunit">
    <text evidence="5">Monomer.</text>
</comment>
<accession>A0A5P2GG20</accession>
<dbReference type="EMBL" id="CP044016">
    <property type="protein sequence ID" value="QES90621.1"/>
    <property type="molecule type" value="Genomic_DNA"/>
</dbReference>
<dbReference type="OrthoDB" id="9805933at2"/>
<name>A0A5P2GG20_9BACT</name>